<evidence type="ECO:0000256" key="1">
    <source>
        <dbReference type="ARBA" id="ARBA00022679"/>
    </source>
</evidence>
<proteinExistence type="predicted"/>
<dbReference type="PANTHER" id="PTHR43877">
    <property type="entry name" value="AMINOALKYLPHOSPHONATE N-ACETYLTRANSFERASE-RELATED-RELATED"/>
    <property type="match status" value="1"/>
</dbReference>
<dbReference type="PANTHER" id="PTHR43877:SF2">
    <property type="entry name" value="AMINOALKYLPHOSPHONATE N-ACETYLTRANSFERASE-RELATED"/>
    <property type="match status" value="1"/>
</dbReference>
<reference evidence="4 5" key="1">
    <citation type="submission" date="2021-10" db="EMBL/GenBank/DDBJ databases">
        <title>Streptomyces gossypii sp. nov., isolated from soil collected from cotton field.</title>
        <authorList>
            <person name="Ge X."/>
            <person name="Chen X."/>
            <person name="Liu W."/>
        </authorList>
    </citation>
    <scope>NUCLEOTIDE SEQUENCE [LARGE SCALE GENOMIC DNA]</scope>
    <source>
        <strain evidence="4 5">N2-109</strain>
    </source>
</reference>
<evidence type="ECO:0000259" key="3">
    <source>
        <dbReference type="PROSITE" id="PS51186"/>
    </source>
</evidence>
<keyword evidence="1" id="KW-0808">Transferase</keyword>
<comment type="caution">
    <text evidence="4">The sequence shown here is derived from an EMBL/GenBank/DDBJ whole genome shotgun (WGS) entry which is preliminary data.</text>
</comment>
<protein>
    <submittedName>
        <fullName evidence="4">GNAT family N-acetyltransferase</fullName>
    </submittedName>
</protein>
<keyword evidence="2" id="KW-0012">Acyltransferase</keyword>
<dbReference type="InterPro" id="IPR000182">
    <property type="entry name" value="GNAT_dom"/>
</dbReference>
<sequence>MDHADPTFRAATEDDIPVLVTLIDSAYRGDASRVGWTTEADLLAGQRTDPEAVAAVIKDPDSTLLAVERAGELVACCQLEKRDGHAYFGMFAVRPQLQGTGLGRAVLREAERSAGEAWGVAEMHMTVITQREDLIAWYERRGYARTGRMSPFPYGDERFGLPQRDDLAFELLVKPLG</sequence>
<dbReference type="InterPro" id="IPR050832">
    <property type="entry name" value="Bact_Acetyltransf"/>
</dbReference>
<organism evidence="4 5">
    <name type="scientific">Streptomyces gossypii</name>
    <dbReference type="NCBI Taxonomy" id="2883101"/>
    <lineage>
        <taxon>Bacteria</taxon>
        <taxon>Bacillati</taxon>
        <taxon>Actinomycetota</taxon>
        <taxon>Actinomycetes</taxon>
        <taxon>Kitasatosporales</taxon>
        <taxon>Streptomycetaceae</taxon>
        <taxon>Streptomyces</taxon>
    </lineage>
</organism>
<accession>A0ABT2JVA2</accession>
<name>A0ABT2JVA2_9ACTN</name>
<gene>
    <name evidence="4" type="ORF">LHJ74_15935</name>
</gene>
<dbReference type="InterPro" id="IPR016181">
    <property type="entry name" value="Acyl_CoA_acyltransferase"/>
</dbReference>
<dbReference type="PROSITE" id="PS51186">
    <property type="entry name" value="GNAT"/>
    <property type="match status" value="1"/>
</dbReference>
<evidence type="ECO:0000256" key="2">
    <source>
        <dbReference type="ARBA" id="ARBA00023315"/>
    </source>
</evidence>
<dbReference type="SUPFAM" id="SSF55729">
    <property type="entry name" value="Acyl-CoA N-acyltransferases (Nat)"/>
    <property type="match status" value="1"/>
</dbReference>
<dbReference type="Proteomes" id="UP001156389">
    <property type="component" value="Unassembled WGS sequence"/>
</dbReference>
<dbReference type="EMBL" id="JAJAGO010000007">
    <property type="protein sequence ID" value="MCT2591379.1"/>
    <property type="molecule type" value="Genomic_DNA"/>
</dbReference>
<evidence type="ECO:0000313" key="4">
    <source>
        <dbReference type="EMBL" id="MCT2591379.1"/>
    </source>
</evidence>
<dbReference type="Gene3D" id="3.40.630.30">
    <property type="match status" value="1"/>
</dbReference>
<dbReference type="Pfam" id="PF00583">
    <property type="entry name" value="Acetyltransf_1"/>
    <property type="match status" value="1"/>
</dbReference>
<keyword evidence="5" id="KW-1185">Reference proteome</keyword>
<feature type="domain" description="N-acetyltransferase" evidence="3">
    <location>
        <begin position="6"/>
        <end position="166"/>
    </location>
</feature>
<evidence type="ECO:0000313" key="5">
    <source>
        <dbReference type="Proteomes" id="UP001156389"/>
    </source>
</evidence>
<dbReference type="RefSeq" id="WP_260218711.1">
    <property type="nucleotide sequence ID" value="NZ_JAJAGO010000007.1"/>
</dbReference>
<dbReference type="CDD" id="cd04301">
    <property type="entry name" value="NAT_SF"/>
    <property type="match status" value="1"/>
</dbReference>